<comment type="similarity">
    <text evidence="1 8">Belongs to the RdRP family.</text>
</comment>
<gene>
    <name evidence="14" type="ORF">SAY86_032025</name>
</gene>
<dbReference type="SUPFAM" id="SSF54928">
    <property type="entry name" value="RNA-binding domain, RBD"/>
    <property type="match status" value="1"/>
</dbReference>
<evidence type="ECO:0000259" key="13">
    <source>
        <dbReference type="Pfam" id="PF26253"/>
    </source>
</evidence>
<name>A0AAN7R6L1_TRANT</name>
<dbReference type="InterPro" id="IPR007855">
    <property type="entry name" value="RDRP"/>
</dbReference>
<keyword evidence="15" id="KW-1185">Reference proteome</keyword>
<feature type="domain" description="RDRP helical" evidence="12">
    <location>
        <begin position="337"/>
        <end position="419"/>
    </location>
</feature>
<dbReference type="PANTHER" id="PTHR23079:SF5">
    <property type="entry name" value="RNA-DEPENDENT RNA POLYMERASE 2"/>
    <property type="match status" value="1"/>
</dbReference>
<keyword evidence="6 8" id="KW-0943">RNA-mediated gene silencing</keyword>
<dbReference type="Pfam" id="PF05183">
    <property type="entry name" value="RdRP"/>
    <property type="match status" value="1"/>
</dbReference>
<evidence type="ECO:0000313" key="14">
    <source>
        <dbReference type="EMBL" id="KAK4791612.1"/>
    </source>
</evidence>
<dbReference type="Pfam" id="PF26252">
    <property type="entry name" value="RdRP_helical"/>
    <property type="match status" value="1"/>
</dbReference>
<dbReference type="PANTHER" id="PTHR23079">
    <property type="entry name" value="RNA-DEPENDENT RNA POLYMERASE"/>
    <property type="match status" value="1"/>
</dbReference>
<organism evidence="14 15">
    <name type="scientific">Trapa natans</name>
    <name type="common">Water chestnut</name>
    <dbReference type="NCBI Taxonomy" id="22666"/>
    <lineage>
        <taxon>Eukaryota</taxon>
        <taxon>Viridiplantae</taxon>
        <taxon>Streptophyta</taxon>
        <taxon>Embryophyta</taxon>
        <taxon>Tracheophyta</taxon>
        <taxon>Spermatophyta</taxon>
        <taxon>Magnoliopsida</taxon>
        <taxon>eudicotyledons</taxon>
        <taxon>Gunneridae</taxon>
        <taxon>Pentapetalae</taxon>
        <taxon>rosids</taxon>
        <taxon>malvids</taxon>
        <taxon>Myrtales</taxon>
        <taxon>Lythraceae</taxon>
        <taxon>Trapa</taxon>
    </lineage>
</organism>
<dbReference type="InterPro" id="IPR035979">
    <property type="entry name" value="RBD_domain_sf"/>
</dbReference>
<dbReference type="GO" id="GO:0031380">
    <property type="term" value="C:nuclear RNA-directed RNA polymerase complex"/>
    <property type="evidence" value="ECO:0007669"/>
    <property type="project" value="TreeGrafter"/>
</dbReference>
<dbReference type="Pfam" id="PF26253">
    <property type="entry name" value="RdRP_head"/>
    <property type="match status" value="1"/>
</dbReference>
<reference evidence="14 15" key="1">
    <citation type="journal article" date="2023" name="Hortic Res">
        <title>Pangenome of water caltrop reveals structural variations and asymmetric subgenome divergence after allopolyploidization.</title>
        <authorList>
            <person name="Zhang X."/>
            <person name="Chen Y."/>
            <person name="Wang L."/>
            <person name="Yuan Y."/>
            <person name="Fang M."/>
            <person name="Shi L."/>
            <person name="Lu R."/>
            <person name="Comes H.P."/>
            <person name="Ma Y."/>
            <person name="Chen Y."/>
            <person name="Huang G."/>
            <person name="Zhou Y."/>
            <person name="Zheng Z."/>
            <person name="Qiu Y."/>
        </authorList>
    </citation>
    <scope>NUCLEOTIDE SEQUENCE [LARGE SCALE GENOMIC DNA]</scope>
    <source>
        <strain evidence="14">F231</strain>
    </source>
</reference>
<feature type="domain" description="RDR1/2-like RRM" evidence="11">
    <location>
        <begin position="70"/>
        <end position="132"/>
    </location>
</feature>
<dbReference type="Proteomes" id="UP001346149">
    <property type="component" value="Unassembled WGS sequence"/>
</dbReference>
<dbReference type="EMBL" id="JAXQNO010000009">
    <property type="protein sequence ID" value="KAK4791612.1"/>
    <property type="molecule type" value="Genomic_DNA"/>
</dbReference>
<protein>
    <recommendedName>
        <fullName evidence="8">RNA-dependent RNA polymerase</fullName>
        <ecNumber evidence="8">2.7.7.48</ecNumber>
    </recommendedName>
</protein>
<dbReference type="InterPro" id="IPR012677">
    <property type="entry name" value="Nucleotide-bd_a/b_plait_sf"/>
</dbReference>
<comment type="function">
    <text evidence="8">Probably involved in the RNA silencing pathway and required for the generation of small interfering RNAs (siRNAs).</text>
</comment>
<evidence type="ECO:0000259" key="12">
    <source>
        <dbReference type="Pfam" id="PF26252"/>
    </source>
</evidence>
<feature type="domain" description="RDRP C-terminal head" evidence="13">
    <location>
        <begin position="1038"/>
        <end position="1177"/>
    </location>
</feature>
<comment type="caution">
    <text evidence="14">The sequence shown here is derived from an EMBL/GenBank/DDBJ whole genome shotgun (WGS) entry which is preliminary data.</text>
</comment>
<comment type="catalytic activity">
    <reaction evidence="7 8">
        <text>RNA(n) + a ribonucleoside 5'-triphosphate = RNA(n+1) + diphosphate</text>
        <dbReference type="Rhea" id="RHEA:21248"/>
        <dbReference type="Rhea" id="RHEA-COMP:14527"/>
        <dbReference type="Rhea" id="RHEA-COMP:17342"/>
        <dbReference type="ChEBI" id="CHEBI:33019"/>
        <dbReference type="ChEBI" id="CHEBI:61557"/>
        <dbReference type="ChEBI" id="CHEBI:140395"/>
        <dbReference type="EC" id="2.7.7.48"/>
    </reaction>
</comment>
<evidence type="ECO:0000256" key="8">
    <source>
        <dbReference type="RuleBase" id="RU363098"/>
    </source>
</evidence>
<dbReference type="GO" id="GO:0030422">
    <property type="term" value="P:siRNA processing"/>
    <property type="evidence" value="ECO:0007669"/>
    <property type="project" value="TreeGrafter"/>
</dbReference>
<dbReference type="EC" id="2.7.7.48" evidence="8"/>
<evidence type="ECO:0000256" key="7">
    <source>
        <dbReference type="ARBA" id="ARBA00048744"/>
    </source>
</evidence>
<evidence type="ECO:0000256" key="1">
    <source>
        <dbReference type="ARBA" id="ARBA00005762"/>
    </source>
</evidence>
<dbReference type="Pfam" id="PF26250">
    <property type="entry name" value="RRM_RdRP1_2"/>
    <property type="match status" value="1"/>
</dbReference>
<evidence type="ECO:0000259" key="11">
    <source>
        <dbReference type="Pfam" id="PF26250"/>
    </source>
</evidence>
<dbReference type="InterPro" id="IPR058751">
    <property type="entry name" value="RDRP_helical"/>
</dbReference>
<keyword evidence="2 8" id="KW-0696">RNA-directed RNA polymerase</keyword>
<dbReference type="InterPro" id="IPR058752">
    <property type="entry name" value="RDRP_C_head"/>
</dbReference>
<keyword evidence="3 8" id="KW-0808">Transferase</keyword>
<sequence length="1179" mass="133452">MKKDSDDGDIRSEECEWTCGPMTKVLRDRRLLSTLLTAEGVGEEAGFSAMDAASAAAAAAAAAAVVERPTVRVSNIPQTIAASGLLAYLESQLGAGSVFAIEIVSDHRNWKSRGFGRVQFSSLEFKSMARSLPLILKSCLLKLSDTFDDIIPRPVRAHHRVEGSVVHLGFMVEEDRMCELEIWKDVRVWVMPEKRRVEFWAGKEADAVWKNKVEIMFDDILESVAFCLGGGEKLNALLLKFKHGPRIYERVSGPDVASKFRSDRYHICKEDFDFVWVRMTDFTSSKSIGQSNSFCWEVGEGVPASEIFSSFPYYKEVHMDLVLDEGEDFHSSSETVPLVDCDEGPKLDYEIMFQLNSLVHTQKISLSAAYELMDTLAPLDVDTAVLALQKLHLLKVTCFNPVSLVKTASHLLKRNNKCLPSSFYKSLTDCNVMNCHRALITPSKIYCLGPEFESSNYVVKHFAQFAADFMRVSFVEEDWSRLPPDAISTSIKNGVFAKPYRTKLYHRVLTILREGIVIGGKRFQFLAFSASQLRSNSVWMFASNDKVTAEQIREWMGCFNKIRSVSKCAARMGQLFSSSFQTFCVPVQDIEIIPDVDVNKDGIYYCFSDGIGKISLTFARQVAQKCGMSDTPSAFQIRYGGYKGVITVDRDSFRKLSLRGSMHKFDSANRMLNVTSWSNALPSYLNREIISLLSTLGIKDEVFLEMQQKQLLALENMLTDKEVALNVLESLSGVDQRNILVKMLLAGYQPSAEPYLTMMLKAHHAMQLADLRSRCRIHVPGGRVLIGCLDETGLLEYGQVYVRITLTKEEQNSGEHKFFKKIDDVTSVLLGDVVVTKNPCLHPGDIRVLEAVYKVELEDKGLMDCLVFPRKGERPHPNECSGGDLDGDLFFISWEKDLVPSETIAPMDYSARRPRIMDHDVTLEEIHKFFVNYLINDTLGAISTAHLVHADREPEKARSGKCLQLANLHSMAVDFAKTGAPAEMPRILRPKEYPDFMERFDKPMYTSHGVLGKLYRATLDSRPNGSKFVWSPEMAEASYDSELEVDGFRDFLEIANGHKGTYSEKLCAIMHFYGAQSEDEVLTGNLRNRPLYLQRDNRKFGDMKDRMLLSVKNLHKEAKEWFQNSCKPDDRPKLASAWYHVTYHHSYYCREDANFLSFPWIVGDELIKVKRENQIKMSN</sequence>
<dbReference type="InterPro" id="IPR058763">
    <property type="entry name" value="RRM_RDR1/2-like"/>
</dbReference>
<dbReference type="GO" id="GO:0003968">
    <property type="term" value="F:RNA-directed RNA polymerase activity"/>
    <property type="evidence" value="ECO:0007669"/>
    <property type="project" value="UniProtKB-KW"/>
</dbReference>
<dbReference type="InterPro" id="IPR057590">
    <property type="entry name" value="PH_RDR1/2-like"/>
</dbReference>
<dbReference type="Gene3D" id="3.30.70.330">
    <property type="match status" value="1"/>
</dbReference>
<evidence type="ECO:0000256" key="3">
    <source>
        <dbReference type="ARBA" id="ARBA00022679"/>
    </source>
</evidence>
<dbReference type="AlphaFoldDB" id="A0AAN7R6L1"/>
<feature type="domain" description="RDR1/2-like PH-like" evidence="10">
    <location>
        <begin position="166"/>
        <end position="321"/>
    </location>
</feature>
<evidence type="ECO:0000256" key="4">
    <source>
        <dbReference type="ARBA" id="ARBA00022695"/>
    </source>
</evidence>
<evidence type="ECO:0000259" key="10">
    <source>
        <dbReference type="Pfam" id="PF24823"/>
    </source>
</evidence>
<evidence type="ECO:0000256" key="5">
    <source>
        <dbReference type="ARBA" id="ARBA00022884"/>
    </source>
</evidence>
<proteinExistence type="inferred from homology"/>
<dbReference type="GO" id="GO:0003723">
    <property type="term" value="F:RNA binding"/>
    <property type="evidence" value="ECO:0007669"/>
    <property type="project" value="UniProtKB-KW"/>
</dbReference>
<evidence type="ECO:0000259" key="9">
    <source>
        <dbReference type="Pfam" id="PF05183"/>
    </source>
</evidence>
<keyword evidence="5 8" id="KW-0694">RNA-binding</keyword>
<evidence type="ECO:0000313" key="15">
    <source>
        <dbReference type="Proteomes" id="UP001346149"/>
    </source>
</evidence>
<evidence type="ECO:0000256" key="2">
    <source>
        <dbReference type="ARBA" id="ARBA00022484"/>
    </source>
</evidence>
<feature type="domain" description="RDRP core" evidence="9">
    <location>
        <begin position="440"/>
        <end position="1017"/>
    </location>
</feature>
<dbReference type="Pfam" id="PF24823">
    <property type="entry name" value="PH_RDR2"/>
    <property type="match status" value="1"/>
</dbReference>
<accession>A0AAN7R6L1</accession>
<evidence type="ECO:0000256" key="6">
    <source>
        <dbReference type="ARBA" id="ARBA00023158"/>
    </source>
</evidence>
<dbReference type="InterPro" id="IPR057596">
    <property type="entry name" value="RDRP_core"/>
</dbReference>
<keyword evidence="4 8" id="KW-0548">Nucleotidyltransferase</keyword>